<keyword evidence="3" id="KW-0234">DNA repair</keyword>
<evidence type="ECO:0000313" key="5">
    <source>
        <dbReference type="EMBL" id="CAC13332.1"/>
    </source>
</evidence>
<dbReference type="AlphaFoldDB" id="Q98R51"/>
<gene>
    <name evidence="5" type="ordered locus">MYPU_1590</name>
</gene>
<dbReference type="NCBIfam" id="TIGR00613">
    <property type="entry name" value="reco"/>
    <property type="match status" value="1"/>
</dbReference>
<keyword evidence="1" id="KW-0227">DNA damage</keyword>
<evidence type="ECO:0000256" key="2">
    <source>
        <dbReference type="ARBA" id="ARBA00023172"/>
    </source>
</evidence>
<dbReference type="RefSeq" id="WP_010924963.1">
    <property type="nucleotide sequence ID" value="NC_002771.1"/>
</dbReference>
<dbReference type="Proteomes" id="UP000000528">
    <property type="component" value="Chromosome"/>
</dbReference>
<dbReference type="BioCyc" id="MPUL272635:G1GT6-160-MONOMER"/>
<dbReference type="GO" id="GO:0043590">
    <property type="term" value="C:bacterial nucleoid"/>
    <property type="evidence" value="ECO:0007669"/>
    <property type="project" value="TreeGrafter"/>
</dbReference>
<proteinExistence type="predicted"/>
<dbReference type="GO" id="GO:0006310">
    <property type="term" value="P:DNA recombination"/>
    <property type="evidence" value="ECO:0007669"/>
    <property type="project" value="UniProtKB-KW"/>
</dbReference>
<organism evidence="6">
    <name type="scientific">Mycoplasmopsis pulmonis (strain UAB CTIP)</name>
    <name type="common">Mycoplasma pulmonis</name>
    <dbReference type="NCBI Taxonomy" id="272635"/>
    <lineage>
        <taxon>Bacteria</taxon>
        <taxon>Bacillati</taxon>
        <taxon>Mycoplasmatota</taxon>
        <taxon>Mycoplasmoidales</taxon>
        <taxon>Metamycoplasmataceae</taxon>
        <taxon>Mycoplasmopsis</taxon>
    </lineage>
</organism>
<dbReference type="InterPro" id="IPR022572">
    <property type="entry name" value="DNA_rep/recomb_RecO_N"/>
</dbReference>
<evidence type="ECO:0000256" key="3">
    <source>
        <dbReference type="ARBA" id="ARBA00023204"/>
    </source>
</evidence>
<sequence length="228" mass="26946">MAEIIKKGILLSVKDYSEHDVILKVLFIDSTEAILAKGIRKIESKNRSNLMVGSIVEFIYFKARLETKISRLKKATLIQLFDFTSVQNQFLFQRIFHFINQLTKIDEYFFQSYSDILNYQKKDCNSHIITFLYFRTMKSLGIEPNFSSCYRCGSFAQIVNVKVHEGGFLCSNCSLKRKPIRMLKNFYYLTFTFKDYLRNTTFDENEIIKQELISYLEENGFYFGQNQK</sequence>
<name>Q98R51_MYCPU</name>
<evidence type="ECO:0000259" key="4">
    <source>
        <dbReference type="Pfam" id="PF11967"/>
    </source>
</evidence>
<dbReference type="SUPFAM" id="SSF57863">
    <property type="entry name" value="ArfGap/RecO-like zinc finger"/>
    <property type="match status" value="1"/>
</dbReference>
<dbReference type="STRING" id="272635.gene:17576743"/>
<dbReference type="InterPro" id="IPR003717">
    <property type="entry name" value="RecO"/>
</dbReference>
<keyword evidence="6" id="KW-1185">Reference proteome</keyword>
<reference evidence="5 6" key="1">
    <citation type="journal article" date="2001" name="Nucleic Acids Res.">
        <title>The complete genome sequence of the murine respiratory pathogen Mycoplasma pulmonis.</title>
        <authorList>
            <person name="Chambaud I."/>
            <person name="Heilig R."/>
            <person name="Ferris S."/>
            <person name="Barbe V."/>
            <person name="Samson D."/>
            <person name="Galisson F."/>
            <person name="Moszer I."/>
            <person name="Dybvig K."/>
            <person name="Wroblewski H."/>
            <person name="Viari A."/>
            <person name="Rocha E.P.C."/>
            <person name="Blanchard A."/>
        </authorList>
    </citation>
    <scope>NUCLEOTIDE SEQUENCE [LARGE SCALE GENOMIC DNA]</scope>
    <source>
        <strain evidence="5 6">UAB CTIP</strain>
    </source>
</reference>
<dbReference type="GO" id="GO:0006302">
    <property type="term" value="P:double-strand break repair"/>
    <property type="evidence" value="ECO:0007669"/>
    <property type="project" value="TreeGrafter"/>
</dbReference>
<dbReference type="Pfam" id="PF11967">
    <property type="entry name" value="RecO_N"/>
    <property type="match status" value="1"/>
</dbReference>
<dbReference type="KEGG" id="mpu:MYPU_1590"/>
<protein>
    <recommendedName>
        <fullName evidence="4">DNA replication/recombination mediator RecO N-terminal domain-containing protein</fullName>
    </recommendedName>
</protein>
<evidence type="ECO:0000256" key="1">
    <source>
        <dbReference type="ARBA" id="ARBA00022763"/>
    </source>
</evidence>
<dbReference type="InterPro" id="IPR037278">
    <property type="entry name" value="ARFGAP/RecO"/>
</dbReference>
<dbReference type="eggNOG" id="COG1381">
    <property type="taxonomic scope" value="Bacteria"/>
</dbReference>
<dbReference type="EMBL" id="AL445563">
    <property type="protein sequence ID" value="CAC13332.1"/>
    <property type="molecule type" value="Genomic_DNA"/>
</dbReference>
<feature type="domain" description="DNA replication/recombination mediator RecO N-terminal" evidence="4">
    <location>
        <begin position="1"/>
        <end position="81"/>
    </location>
</feature>
<dbReference type="PIR" id="G90531">
    <property type="entry name" value="G90531"/>
</dbReference>
<evidence type="ECO:0000313" key="6">
    <source>
        <dbReference type="Proteomes" id="UP000000528"/>
    </source>
</evidence>
<dbReference type="HOGENOM" id="CLU_066632_5_1_14"/>
<dbReference type="PANTHER" id="PTHR33991:SF1">
    <property type="entry name" value="DNA REPAIR PROTEIN RECO"/>
    <property type="match status" value="1"/>
</dbReference>
<dbReference type="PANTHER" id="PTHR33991">
    <property type="entry name" value="DNA REPAIR PROTEIN RECO"/>
    <property type="match status" value="1"/>
</dbReference>
<keyword evidence="2" id="KW-0233">DNA recombination</keyword>
<dbReference type="Pfam" id="PF02565">
    <property type="entry name" value="RecO_C"/>
    <property type="match status" value="1"/>
</dbReference>
<accession>Q98R51</accession>